<evidence type="ECO:0000256" key="1">
    <source>
        <dbReference type="ARBA" id="ARBA00001947"/>
    </source>
</evidence>
<keyword evidence="7" id="KW-0546">Nucleotide metabolism</keyword>
<keyword evidence="5" id="KW-0378">Hydrolase</keyword>
<dbReference type="PANTHER" id="PTHR11409">
    <property type="entry name" value="ADENOSINE DEAMINASE"/>
    <property type="match status" value="1"/>
</dbReference>
<reference evidence="9 10" key="1">
    <citation type="submission" date="2014-01" db="EMBL/GenBank/DDBJ databases">
        <title>Actinotalea ferrariae CF5-4.</title>
        <authorList>
            <person name="Chen F."/>
            <person name="Li Y."/>
            <person name="Wang G."/>
        </authorList>
    </citation>
    <scope>NUCLEOTIDE SEQUENCE [LARGE SCALE GENOMIC DNA]</scope>
    <source>
        <strain evidence="9 10">CF5-4</strain>
    </source>
</reference>
<evidence type="ECO:0000256" key="7">
    <source>
        <dbReference type="ARBA" id="ARBA00023080"/>
    </source>
</evidence>
<name>A0A021VRS0_9CELL</name>
<dbReference type="Proteomes" id="UP000019753">
    <property type="component" value="Unassembled WGS sequence"/>
</dbReference>
<keyword evidence="10" id="KW-1185">Reference proteome</keyword>
<sequence>MTGRSDGLTGEALRALPKVLLHDHLDGGVRPSTVLELADAIGHELPASDEASLGAWFVEASTSGSLERYLDTFRHTVTVMQTAAALRRVAREAVLDLAADGVVHAEQRYAPELHLTGGLEPQEVVDAVRAGIDEGTAEVAAAGGRIRVTQVLTAMRQSEHSTMVARLALANRDAGVVALDLAGPEAGHPAARHAAAFRTVRYASFPTTVHAGEAAGVTSIAEAVHLAGATRIGHGVRVIDDVELGPRSPEDPWGVEGARLGHLAHWVRDQQVPLELCPTSNVQTGAVTSIAEHAITPLARLGFAVTVNTDNRLMSGTSMTHEYAQLVERAGWGLDELRDAALTAAWSAFLHHDEREELVEGVLRPGYTPAGSGRHRA</sequence>
<comment type="cofactor">
    <cofactor evidence="1">
        <name>Zn(2+)</name>
        <dbReference type="ChEBI" id="CHEBI:29105"/>
    </cofactor>
</comment>
<evidence type="ECO:0000259" key="8">
    <source>
        <dbReference type="Pfam" id="PF00962"/>
    </source>
</evidence>
<evidence type="ECO:0000256" key="4">
    <source>
        <dbReference type="ARBA" id="ARBA00022723"/>
    </source>
</evidence>
<dbReference type="GO" id="GO:0043103">
    <property type="term" value="P:hypoxanthine salvage"/>
    <property type="evidence" value="ECO:0007669"/>
    <property type="project" value="TreeGrafter"/>
</dbReference>
<keyword evidence="6" id="KW-0862">Zinc</keyword>
<evidence type="ECO:0000256" key="3">
    <source>
        <dbReference type="ARBA" id="ARBA00012784"/>
    </source>
</evidence>
<dbReference type="EMBL" id="AXCW01000064">
    <property type="protein sequence ID" value="EYR63854.1"/>
    <property type="molecule type" value="Genomic_DNA"/>
</dbReference>
<evidence type="ECO:0000256" key="2">
    <source>
        <dbReference type="ARBA" id="ARBA00006676"/>
    </source>
</evidence>
<accession>A0A021VRS0</accession>
<organism evidence="9 10">
    <name type="scientific">Actinotalea ferrariae CF5-4</name>
    <dbReference type="NCBI Taxonomy" id="948458"/>
    <lineage>
        <taxon>Bacteria</taxon>
        <taxon>Bacillati</taxon>
        <taxon>Actinomycetota</taxon>
        <taxon>Actinomycetes</taxon>
        <taxon>Micrococcales</taxon>
        <taxon>Cellulomonadaceae</taxon>
        <taxon>Actinotalea</taxon>
    </lineage>
</organism>
<dbReference type="GO" id="GO:0046872">
    <property type="term" value="F:metal ion binding"/>
    <property type="evidence" value="ECO:0007669"/>
    <property type="project" value="UniProtKB-KW"/>
</dbReference>
<gene>
    <name evidence="9" type="ORF">N866_17655</name>
</gene>
<evidence type="ECO:0000313" key="9">
    <source>
        <dbReference type="EMBL" id="EYR63854.1"/>
    </source>
</evidence>
<dbReference type="Gene3D" id="3.20.20.140">
    <property type="entry name" value="Metal-dependent hydrolases"/>
    <property type="match status" value="1"/>
</dbReference>
<comment type="caution">
    <text evidence="9">The sequence shown here is derived from an EMBL/GenBank/DDBJ whole genome shotgun (WGS) entry which is preliminary data.</text>
</comment>
<dbReference type="InterPro" id="IPR006330">
    <property type="entry name" value="Ado/ade_deaminase"/>
</dbReference>
<comment type="similarity">
    <text evidence="2">Belongs to the metallo-dependent hydrolases superfamily. Adenosine and AMP deaminases family.</text>
</comment>
<dbReference type="FunFam" id="3.20.20.140:FF:000020">
    <property type="entry name" value="Adenosine deaminase"/>
    <property type="match status" value="1"/>
</dbReference>
<dbReference type="GO" id="GO:0009117">
    <property type="term" value="P:nucleotide metabolic process"/>
    <property type="evidence" value="ECO:0007669"/>
    <property type="project" value="UniProtKB-KW"/>
</dbReference>
<dbReference type="SUPFAM" id="SSF51556">
    <property type="entry name" value="Metallo-dependent hydrolases"/>
    <property type="match status" value="1"/>
</dbReference>
<dbReference type="NCBIfam" id="NF006847">
    <property type="entry name" value="PRK09358.1-2"/>
    <property type="match status" value="1"/>
</dbReference>
<dbReference type="GO" id="GO:0006154">
    <property type="term" value="P:adenosine catabolic process"/>
    <property type="evidence" value="ECO:0007669"/>
    <property type="project" value="TreeGrafter"/>
</dbReference>
<protein>
    <recommendedName>
        <fullName evidence="3">adenosine deaminase</fullName>
        <ecNumber evidence="3">3.5.4.4</ecNumber>
    </recommendedName>
</protein>
<evidence type="ECO:0000256" key="6">
    <source>
        <dbReference type="ARBA" id="ARBA00022833"/>
    </source>
</evidence>
<dbReference type="GO" id="GO:0005829">
    <property type="term" value="C:cytosol"/>
    <property type="evidence" value="ECO:0007669"/>
    <property type="project" value="TreeGrafter"/>
</dbReference>
<dbReference type="Pfam" id="PF00962">
    <property type="entry name" value="A_deaminase"/>
    <property type="match status" value="1"/>
</dbReference>
<dbReference type="InterPro" id="IPR032466">
    <property type="entry name" value="Metal_Hydrolase"/>
</dbReference>
<keyword evidence="4" id="KW-0479">Metal-binding</keyword>
<dbReference type="InterPro" id="IPR001365">
    <property type="entry name" value="A_deaminase_dom"/>
</dbReference>
<evidence type="ECO:0000313" key="10">
    <source>
        <dbReference type="Proteomes" id="UP000019753"/>
    </source>
</evidence>
<dbReference type="AlphaFoldDB" id="A0A021VRS0"/>
<dbReference type="PANTHER" id="PTHR11409:SF43">
    <property type="entry name" value="ADENOSINE DEAMINASE"/>
    <property type="match status" value="1"/>
</dbReference>
<evidence type="ECO:0000256" key="5">
    <source>
        <dbReference type="ARBA" id="ARBA00022801"/>
    </source>
</evidence>
<dbReference type="GO" id="GO:0004000">
    <property type="term" value="F:adenosine deaminase activity"/>
    <property type="evidence" value="ECO:0007669"/>
    <property type="project" value="UniProtKB-ARBA"/>
</dbReference>
<dbReference type="EC" id="3.5.4.4" evidence="3"/>
<proteinExistence type="inferred from homology"/>
<feature type="domain" description="Adenosine deaminase" evidence="8">
    <location>
        <begin position="17"/>
        <end position="362"/>
    </location>
</feature>
<dbReference type="GO" id="GO:0046103">
    <property type="term" value="P:inosine biosynthetic process"/>
    <property type="evidence" value="ECO:0007669"/>
    <property type="project" value="TreeGrafter"/>
</dbReference>